<dbReference type="InterPro" id="IPR012767">
    <property type="entry name" value="Trehalose_TreY"/>
</dbReference>
<comment type="caution">
    <text evidence="3">The sequence shown here is derived from an EMBL/GenBank/DDBJ whole genome shotgun (WGS) entry which is preliminary data.</text>
</comment>
<dbReference type="SMART" id="SM00642">
    <property type="entry name" value="Aamy"/>
    <property type="match status" value="1"/>
</dbReference>
<dbReference type="CDD" id="cd11336">
    <property type="entry name" value="AmyAc_MTSase"/>
    <property type="match status" value="1"/>
</dbReference>
<dbReference type="Pfam" id="PF00128">
    <property type="entry name" value="Alpha-amylase"/>
    <property type="match status" value="1"/>
</dbReference>
<evidence type="ECO:0000313" key="3">
    <source>
        <dbReference type="EMBL" id="MEA5453384.1"/>
    </source>
</evidence>
<organism evidence="3 4">
    <name type="scientific">Sinomonas terricola</name>
    <dbReference type="NCBI Taxonomy" id="3110330"/>
    <lineage>
        <taxon>Bacteria</taxon>
        <taxon>Bacillati</taxon>
        <taxon>Actinomycetota</taxon>
        <taxon>Actinomycetes</taxon>
        <taxon>Micrococcales</taxon>
        <taxon>Micrococcaceae</taxon>
        <taxon>Sinomonas</taxon>
    </lineage>
</organism>
<feature type="domain" description="Glycosyl hydrolase family 13 catalytic" evidence="2">
    <location>
        <begin position="1"/>
        <end position="706"/>
    </location>
</feature>
<feature type="region of interest" description="Disordered" evidence="1">
    <location>
        <begin position="314"/>
        <end position="334"/>
    </location>
</feature>
<keyword evidence="4" id="KW-1185">Reference proteome</keyword>
<evidence type="ECO:0000259" key="2">
    <source>
        <dbReference type="SMART" id="SM00642"/>
    </source>
</evidence>
<dbReference type="Proteomes" id="UP001304769">
    <property type="component" value="Unassembled WGS sequence"/>
</dbReference>
<protein>
    <submittedName>
        <fullName evidence="3">Malto-oligosyltrehalose synthase</fullName>
    </submittedName>
</protein>
<feature type="region of interest" description="Disordered" evidence="1">
    <location>
        <begin position="374"/>
        <end position="398"/>
    </location>
</feature>
<dbReference type="Gene3D" id="1.10.10.470">
    <property type="entry name" value="Maltooligosyl trehalose synthase, domain 4"/>
    <property type="match status" value="1"/>
</dbReference>
<feature type="region of interest" description="Disordered" evidence="1">
    <location>
        <begin position="524"/>
        <end position="543"/>
    </location>
</feature>
<dbReference type="SUPFAM" id="SSF51445">
    <property type="entry name" value="(Trans)glycosidases"/>
    <property type="match status" value="1"/>
</dbReference>
<reference evidence="3 4" key="1">
    <citation type="submission" date="2023-12" db="EMBL/GenBank/DDBJ databases">
        <title>Sinomonas terricola sp. nov, isolated from litchi orchard soil in Guangdong, PR China.</title>
        <authorList>
            <person name="Jiaxin W."/>
            <person name="Yang Z."/>
            <person name="Honghui Z."/>
        </authorList>
    </citation>
    <scope>NUCLEOTIDE SEQUENCE [LARGE SCALE GENOMIC DNA]</scope>
    <source>
        <strain evidence="3 4">JGH33</strain>
    </source>
</reference>
<gene>
    <name evidence="3" type="ORF">SPF06_01490</name>
</gene>
<accession>A0ABU5T160</accession>
<proteinExistence type="predicted"/>
<dbReference type="Gene3D" id="3.30.1590.10">
    <property type="entry name" value="Maltooligosyl trehalose synthase, domain 2"/>
    <property type="match status" value="1"/>
</dbReference>
<dbReference type="PANTHER" id="PTHR10357">
    <property type="entry name" value="ALPHA-AMYLASE FAMILY MEMBER"/>
    <property type="match status" value="1"/>
</dbReference>
<dbReference type="RefSeq" id="WP_323277148.1">
    <property type="nucleotide sequence ID" value="NZ_JAYGGQ010000001.1"/>
</dbReference>
<name>A0ABU5T160_9MICC</name>
<feature type="compositionally biased region" description="Low complexity" evidence="1">
    <location>
        <begin position="381"/>
        <end position="398"/>
    </location>
</feature>
<dbReference type="PANTHER" id="PTHR10357:SF216">
    <property type="entry name" value="MALTOOLIGOSYL TREHALOSE SYNTHASE-RELATED"/>
    <property type="match status" value="1"/>
</dbReference>
<sequence length="826" mass="89158">MAVPSSTYRLQIRPGFTLDDAARIVPYLHRLGIGWLYLSPILTAVRGSEHGYDVADPTRVDPERGGREGLERLSGAAHALGMGVLVDIVPNHVGIAVPEENPWWWSLLAEGRDSPWAEAFDVDWDAGAGRVLLPLLGVADDLDRLRVDGDRLLLGDLALPIAAGSAEPWDAPREVAARQHYELIPWREGDERLNYRRFFTITSLAGLRVEEPHVFDAAHAEIERWFEEGLVDGLRIDHPDGLADPIGYLKRLRVLTRGAYTVVEKILEADERLPDAFVCEGTTGYDALGLVDRVFTDPAGEAVLDALDLSLASRGAEGPEDGDQPRGAGSSARDRFARLAHSAKREVAEGALRAEILRLARLVPAAHAATAPSSFTSQVTAGGVPVPSPRGAGAPGSGSLPLALAEQRTTAEALAEIAVAFPVYRTYFPDVPEGRAVLREACHAAVEGRPDLADTVAALEPLLGDARTELARRFQQTTGMIMAKGVEDTAFYRFTRLGTLTEVGTDPARFAIGLDEFHARMGERERTAPRSMTTLTTHDTKRSEDTRARITVLSELADEWAGLLSRLIELSPIPDGQFANLAWQAVVGAWPADAERLAAYTLKAAREAALRTTWIDPEPTFEDRVRAIAEAAANDAGVRELVGTFVARIEPFAASNGLSAKLVQLAGPGVPDVYQGTEFWDRSLADPDNRRPVDFARREAALAALDAGTPTPLATAPEAKLLVVSRTLRLRRDRPELFDGYVPLDATGRAAAHVVGFRRGARGAVALATRLPAGLERDGGWGDTAVVLPWPTRDEFTGAEHEAGRVLLAEAFAALPVALLVPKEAP</sequence>
<dbReference type="Gene3D" id="1.10.150.200">
    <property type="entry name" value="Maltooligosyl trehalose synthase, domain 3"/>
    <property type="match status" value="2"/>
</dbReference>
<evidence type="ECO:0000256" key="1">
    <source>
        <dbReference type="SAM" id="MobiDB-lite"/>
    </source>
</evidence>
<dbReference type="Gene3D" id="3.20.20.80">
    <property type="entry name" value="Glycosidases"/>
    <property type="match status" value="2"/>
</dbReference>
<dbReference type="InterPro" id="IPR013797">
    <property type="entry name" value="Maltooligo_trehalose_synth_4"/>
</dbReference>
<dbReference type="InterPro" id="IPR006047">
    <property type="entry name" value="GH13_cat_dom"/>
</dbReference>
<dbReference type="EMBL" id="JAYGGQ010000001">
    <property type="protein sequence ID" value="MEA5453384.1"/>
    <property type="molecule type" value="Genomic_DNA"/>
</dbReference>
<evidence type="ECO:0000313" key="4">
    <source>
        <dbReference type="Proteomes" id="UP001304769"/>
    </source>
</evidence>
<dbReference type="InterPro" id="IPR017853">
    <property type="entry name" value="GH"/>
</dbReference>